<reference evidence="1" key="1">
    <citation type="submission" date="2023-06" db="EMBL/GenBank/DDBJ databases">
        <authorList>
            <person name="Kurt Z."/>
        </authorList>
    </citation>
    <scope>NUCLEOTIDE SEQUENCE</scope>
</reference>
<evidence type="ECO:0000313" key="2">
    <source>
        <dbReference type="EMBL" id="CAL6102242.1"/>
    </source>
</evidence>
<protein>
    <submittedName>
        <fullName evidence="2">Hypothetical_protein</fullName>
    </submittedName>
</protein>
<dbReference type="EMBL" id="CATOUU010000691">
    <property type="protein sequence ID" value="CAI9941367.1"/>
    <property type="molecule type" value="Genomic_DNA"/>
</dbReference>
<organism evidence="1">
    <name type="scientific">Hexamita inflata</name>
    <dbReference type="NCBI Taxonomy" id="28002"/>
    <lineage>
        <taxon>Eukaryota</taxon>
        <taxon>Metamonada</taxon>
        <taxon>Diplomonadida</taxon>
        <taxon>Hexamitidae</taxon>
        <taxon>Hexamitinae</taxon>
        <taxon>Hexamita</taxon>
    </lineage>
</organism>
<dbReference type="EMBL" id="CAXDID020000553">
    <property type="protein sequence ID" value="CAL6102242.1"/>
    <property type="molecule type" value="Genomic_DNA"/>
</dbReference>
<evidence type="ECO:0000313" key="3">
    <source>
        <dbReference type="Proteomes" id="UP001642409"/>
    </source>
</evidence>
<evidence type="ECO:0000313" key="1">
    <source>
        <dbReference type="EMBL" id="CAI9941367.1"/>
    </source>
</evidence>
<gene>
    <name evidence="1" type="ORF">HINF_LOCUS29012</name>
    <name evidence="2" type="ORF">HINF_LOCUS71573</name>
</gene>
<dbReference type="Proteomes" id="UP001642409">
    <property type="component" value="Unassembled WGS sequence"/>
</dbReference>
<reference evidence="2 3" key="2">
    <citation type="submission" date="2024-07" db="EMBL/GenBank/DDBJ databases">
        <authorList>
            <person name="Akdeniz Z."/>
        </authorList>
    </citation>
    <scope>NUCLEOTIDE SEQUENCE [LARGE SCALE GENOMIC DNA]</scope>
</reference>
<comment type="caution">
    <text evidence="1">The sequence shown here is derived from an EMBL/GenBank/DDBJ whole genome shotgun (WGS) entry which is preliminary data.</text>
</comment>
<proteinExistence type="predicted"/>
<name>A0AA86U855_9EUKA</name>
<accession>A0AA86U855</accession>
<dbReference type="AlphaFoldDB" id="A0AA86U855"/>
<keyword evidence="3" id="KW-1185">Reference proteome</keyword>
<sequence>MNANRHNRGYGNQRSSIFTAYIQIYNDQNFDKNVVLQELAALFQLMALELALNKYSSTQDGCEITFFGSNILPKYNHLFQSGLQQKFIMSQSFVRLPDHKPLKYLILRFVVSQRSIMHRQSTLYPKFPKKVLETNMSC</sequence>